<feature type="compositionally biased region" description="Basic residues" evidence="1">
    <location>
        <begin position="81"/>
        <end position="99"/>
    </location>
</feature>
<accession>A0A9W6BI08</accession>
<feature type="region of interest" description="Disordered" evidence="1">
    <location>
        <begin position="456"/>
        <end position="584"/>
    </location>
</feature>
<feature type="region of interest" description="Disordered" evidence="1">
    <location>
        <begin position="222"/>
        <end position="247"/>
    </location>
</feature>
<feature type="compositionally biased region" description="Basic and acidic residues" evidence="1">
    <location>
        <begin position="117"/>
        <end position="126"/>
    </location>
</feature>
<feature type="compositionally biased region" description="Acidic residues" evidence="1">
    <location>
        <begin position="186"/>
        <end position="195"/>
    </location>
</feature>
<dbReference type="OrthoDB" id="552641at2759"/>
<feature type="compositionally biased region" description="Polar residues" evidence="1">
    <location>
        <begin position="517"/>
        <end position="527"/>
    </location>
</feature>
<feature type="region of interest" description="Disordered" evidence="1">
    <location>
        <begin position="932"/>
        <end position="952"/>
    </location>
</feature>
<dbReference type="EMBL" id="BRXU01000005">
    <property type="protein sequence ID" value="GLC52175.1"/>
    <property type="molecule type" value="Genomic_DNA"/>
</dbReference>
<evidence type="ECO:0000313" key="2">
    <source>
        <dbReference type="EMBL" id="GLC52175.1"/>
    </source>
</evidence>
<gene>
    <name evidence="2" type="primary">PLEST009571</name>
    <name evidence="2" type="ORF">PLESTB_000591500</name>
</gene>
<comment type="caution">
    <text evidence="2">The sequence shown here is derived from an EMBL/GenBank/DDBJ whole genome shotgun (WGS) entry which is preliminary data.</text>
</comment>
<evidence type="ECO:0000256" key="1">
    <source>
        <dbReference type="SAM" id="MobiDB-lite"/>
    </source>
</evidence>
<protein>
    <submittedName>
        <fullName evidence="2">Uncharacterized protein</fullName>
    </submittedName>
</protein>
<keyword evidence="3" id="KW-1185">Reference proteome</keyword>
<feature type="region of interest" description="Disordered" evidence="1">
    <location>
        <begin position="81"/>
        <end position="210"/>
    </location>
</feature>
<dbReference type="Proteomes" id="UP001165080">
    <property type="component" value="Unassembled WGS sequence"/>
</dbReference>
<evidence type="ECO:0000313" key="3">
    <source>
        <dbReference type="Proteomes" id="UP001165080"/>
    </source>
</evidence>
<organism evidence="2 3">
    <name type="scientific">Pleodorina starrii</name>
    <dbReference type="NCBI Taxonomy" id="330485"/>
    <lineage>
        <taxon>Eukaryota</taxon>
        <taxon>Viridiplantae</taxon>
        <taxon>Chlorophyta</taxon>
        <taxon>core chlorophytes</taxon>
        <taxon>Chlorophyceae</taxon>
        <taxon>CS clade</taxon>
        <taxon>Chlamydomonadales</taxon>
        <taxon>Volvocaceae</taxon>
        <taxon>Pleodorina</taxon>
    </lineage>
</organism>
<feature type="compositionally biased region" description="Basic residues" evidence="1">
    <location>
        <begin position="154"/>
        <end position="164"/>
    </location>
</feature>
<sequence length="952" mass="99258">MAEGGGRVGFSWLEFNDWARQIREKTGKRPGVCAIREWWFVNAERVWPEASVRPTYDDAKRHAKGLRSKAAIRAYFRDYRARRKSKPGSRGKPGSRKKMKSGERACSSDEDGDELQPDPRGEEPELHSGCSDDEERRDAAATLVMTLPNQPQRPRPRRARRTPIRFRSGAPTESEEASSSYSSGDVGDDVEDAGSESDGHASSDSDPLIDGKAKLTRSSIEPATGPRELQQQDQQQGQQPSGLSAQGNATARPLFTKRQGSAARQASARAAVAPRLVAAGADADNPVGLLQFLATAGGPQLQPGRAQQSAIEAVRPGLMHLLVPPQSATLQRSRYLTNAEQGLASASAAGQSAYLQQGAAPQNLPEPEANALPVERGFGRYTQPVGVPAAQALPSSLLQRRALAPLSSAQCVNVFGYEAVVDVDHMRACATQLGAETVRSVAGLITGVRMPALQRPAGFPGGDGPALRETPNALKRVGPASGYQPPNKKAVGIDIGEPSARAGFSDPPMGPVDPPSSHKSSSRTPNLLGSRALMRTAAEPASARRESAGLSGLANARTPLPQRQGPGTGHIPTRSPNDATDAAGAEPNSILRLGSIGSAFKAFVAPELGLDSTRQDAEDVNWGAGVTAAAAAAAAGAAEAAAMAAVDGLAGGGRNTETAGELVDGVVLNGGAIARPQANPASVLFHVQQQPDHAGPGQVWVPVDDPFGNAHGSMHYGNGYVTAYANAASYLAVGAVPPEPLYPGLPYLVHPPPAQQQGPVYVVPPAGFQHLAYPAHPPATGNTWHSMILPGAYQPWQLMDASGRLYAGMQLPMEYAAQGEYAAHGGYAAEGGHDAHGGYAAVGGYEAYGRYEAYGGYEAHGGYAAEGGHGTYGGSTAEGGNTTYGGYAAEAGYGTYGGYVVKNEYGLQPTGALRDQQYSVKAEFDALSGFTGGLPPAGAVRDQQKSASGLHR</sequence>
<proteinExistence type="predicted"/>
<reference evidence="2 3" key="1">
    <citation type="journal article" date="2023" name="Commun. Biol.">
        <title>Reorganization of the ancestral sex-determining regions during the evolution of trioecy in Pleodorina starrii.</title>
        <authorList>
            <person name="Takahashi K."/>
            <person name="Suzuki S."/>
            <person name="Kawai-Toyooka H."/>
            <person name="Yamamoto K."/>
            <person name="Hamaji T."/>
            <person name="Ootsuki R."/>
            <person name="Yamaguchi H."/>
            <person name="Kawachi M."/>
            <person name="Higashiyama T."/>
            <person name="Nozaki H."/>
        </authorList>
    </citation>
    <scope>NUCLEOTIDE SEQUENCE [LARGE SCALE GENOMIC DNA]</scope>
    <source>
        <strain evidence="2 3">NIES-4479</strain>
    </source>
</reference>
<dbReference type="AlphaFoldDB" id="A0A9W6BI08"/>
<feature type="compositionally biased region" description="Basic and acidic residues" evidence="1">
    <location>
        <begin position="197"/>
        <end position="210"/>
    </location>
</feature>
<name>A0A9W6BI08_9CHLO</name>